<comment type="caution">
    <text evidence="1">The sequence shown here is derived from an EMBL/GenBank/DDBJ whole genome shotgun (WGS) entry which is preliminary data.</text>
</comment>
<accession>A0A392R8V1</accession>
<name>A0A392R8V1_9FABA</name>
<evidence type="ECO:0000313" key="1">
    <source>
        <dbReference type="EMBL" id="MCI33058.1"/>
    </source>
</evidence>
<dbReference type="AlphaFoldDB" id="A0A392R8V1"/>
<sequence>VCVNVVKTGPTGSTVNRTCIRSEQPPKPLCVRTGFETRKPALNR</sequence>
<evidence type="ECO:0000313" key="2">
    <source>
        <dbReference type="Proteomes" id="UP000265520"/>
    </source>
</evidence>
<dbReference type="EMBL" id="LXQA010201178">
    <property type="protein sequence ID" value="MCI33058.1"/>
    <property type="molecule type" value="Genomic_DNA"/>
</dbReference>
<keyword evidence="2" id="KW-1185">Reference proteome</keyword>
<reference evidence="1 2" key="1">
    <citation type="journal article" date="2018" name="Front. Plant Sci.">
        <title>Red Clover (Trifolium pratense) and Zigzag Clover (T. medium) - A Picture of Genomic Similarities and Differences.</title>
        <authorList>
            <person name="Dluhosova J."/>
            <person name="Istvanek J."/>
            <person name="Nedelnik J."/>
            <person name="Repkova J."/>
        </authorList>
    </citation>
    <scope>NUCLEOTIDE SEQUENCE [LARGE SCALE GENOMIC DNA]</scope>
    <source>
        <strain evidence="2">cv. 10/8</strain>
        <tissue evidence="1">Leaf</tissue>
    </source>
</reference>
<organism evidence="1 2">
    <name type="scientific">Trifolium medium</name>
    <dbReference type="NCBI Taxonomy" id="97028"/>
    <lineage>
        <taxon>Eukaryota</taxon>
        <taxon>Viridiplantae</taxon>
        <taxon>Streptophyta</taxon>
        <taxon>Embryophyta</taxon>
        <taxon>Tracheophyta</taxon>
        <taxon>Spermatophyta</taxon>
        <taxon>Magnoliopsida</taxon>
        <taxon>eudicotyledons</taxon>
        <taxon>Gunneridae</taxon>
        <taxon>Pentapetalae</taxon>
        <taxon>rosids</taxon>
        <taxon>fabids</taxon>
        <taxon>Fabales</taxon>
        <taxon>Fabaceae</taxon>
        <taxon>Papilionoideae</taxon>
        <taxon>50 kb inversion clade</taxon>
        <taxon>NPAAA clade</taxon>
        <taxon>Hologalegina</taxon>
        <taxon>IRL clade</taxon>
        <taxon>Trifolieae</taxon>
        <taxon>Trifolium</taxon>
    </lineage>
</organism>
<proteinExistence type="predicted"/>
<protein>
    <submittedName>
        <fullName evidence="1">Uncharacterized protein</fullName>
    </submittedName>
</protein>
<dbReference type="Proteomes" id="UP000265520">
    <property type="component" value="Unassembled WGS sequence"/>
</dbReference>
<feature type="non-terminal residue" evidence="1">
    <location>
        <position position="1"/>
    </location>
</feature>